<dbReference type="InterPro" id="IPR001878">
    <property type="entry name" value="Znf_CCHC"/>
</dbReference>
<keyword evidence="1" id="KW-0479">Metal-binding</keyword>
<reference evidence="5" key="1">
    <citation type="journal article" date="2016" name="Nat. Commun.">
        <title>The Gonium pectorale genome demonstrates co-option of cell cycle regulation during the evolution of multicellularity.</title>
        <authorList>
            <person name="Hanschen E.R."/>
            <person name="Marriage T.N."/>
            <person name="Ferris P.J."/>
            <person name="Hamaji T."/>
            <person name="Toyoda A."/>
            <person name="Fujiyama A."/>
            <person name="Neme R."/>
            <person name="Noguchi H."/>
            <person name="Minakuchi Y."/>
            <person name="Suzuki M."/>
            <person name="Kawai-Toyooka H."/>
            <person name="Smith D.R."/>
            <person name="Sparks H."/>
            <person name="Anderson J."/>
            <person name="Bakaric R."/>
            <person name="Luria V."/>
            <person name="Karger A."/>
            <person name="Kirschner M.W."/>
            <person name="Durand P.M."/>
            <person name="Michod R.E."/>
            <person name="Nozaki H."/>
            <person name="Olson B.J."/>
        </authorList>
    </citation>
    <scope>NUCLEOTIDE SEQUENCE [LARGE SCALE GENOMIC DNA]</scope>
    <source>
        <strain evidence="5">NIES-2863</strain>
    </source>
</reference>
<keyword evidence="1" id="KW-0862">Zinc</keyword>
<dbReference type="Pfam" id="PF00098">
    <property type="entry name" value="zf-CCHC"/>
    <property type="match status" value="1"/>
</dbReference>
<evidence type="ECO:0000259" key="3">
    <source>
        <dbReference type="PROSITE" id="PS50158"/>
    </source>
</evidence>
<comment type="caution">
    <text evidence="4">The sequence shown here is derived from an EMBL/GenBank/DDBJ whole genome shotgun (WGS) entry which is preliminary data.</text>
</comment>
<protein>
    <recommendedName>
        <fullName evidence="3">CCHC-type domain-containing protein</fullName>
    </recommendedName>
</protein>
<evidence type="ECO:0000313" key="5">
    <source>
        <dbReference type="Proteomes" id="UP000075714"/>
    </source>
</evidence>
<dbReference type="Proteomes" id="UP000075714">
    <property type="component" value="Unassembled WGS sequence"/>
</dbReference>
<feature type="region of interest" description="Disordered" evidence="2">
    <location>
        <begin position="787"/>
        <end position="820"/>
    </location>
</feature>
<organism evidence="4 5">
    <name type="scientific">Gonium pectorale</name>
    <name type="common">Green alga</name>
    <dbReference type="NCBI Taxonomy" id="33097"/>
    <lineage>
        <taxon>Eukaryota</taxon>
        <taxon>Viridiplantae</taxon>
        <taxon>Chlorophyta</taxon>
        <taxon>core chlorophytes</taxon>
        <taxon>Chlorophyceae</taxon>
        <taxon>CS clade</taxon>
        <taxon>Chlamydomonadales</taxon>
        <taxon>Volvocaceae</taxon>
        <taxon>Gonium</taxon>
    </lineage>
</organism>
<feature type="compositionally biased region" description="Polar residues" evidence="2">
    <location>
        <begin position="792"/>
        <end position="810"/>
    </location>
</feature>
<dbReference type="GO" id="GO:0008270">
    <property type="term" value="F:zinc ion binding"/>
    <property type="evidence" value="ECO:0007669"/>
    <property type="project" value="UniProtKB-KW"/>
</dbReference>
<evidence type="ECO:0000256" key="1">
    <source>
        <dbReference type="PROSITE-ProRule" id="PRU00047"/>
    </source>
</evidence>
<accession>A0A150FZ97</accession>
<dbReference type="OrthoDB" id="557320at2759"/>
<feature type="region of interest" description="Disordered" evidence="2">
    <location>
        <begin position="430"/>
        <end position="455"/>
    </location>
</feature>
<feature type="domain" description="CCHC-type" evidence="3">
    <location>
        <begin position="822"/>
        <end position="837"/>
    </location>
</feature>
<feature type="region of interest" description="Disordered" evidence="2">
    <location>
        <begin position="550"/>
        <end position="581"/>
    </location>
</feature>
<dbReference type="InterPro" id="IPR036875">
    <property type="entry name" value="Znf_CCHC_sf"/>
</dbReference>
<proteinExistence type="predicted"/>
<dbReference type="PROSITE" id="PS50158">
    <property type="entry name" value="ZF_CCHC"/>
    <property type="match status" value="1"/>
</dbReference>
<evidence type="ECO:0000256" key="2">
    <source>
        <dbReference type="SAM" id="MobiDB-lite"/>
    </source>
</evidence>
<dbReference type="Gene3D" id="4.10.60.10">
    <property type="entry name" value="Zinc finger, CCHC-type"/>
    <property type="match status" value="1"/>
</dbReference>
<dbReference type="SMART" id="SM00343">
    <property type="entry name" value="ZnF_C2HC"/>
    <property type="match status" value="1"/>
</dbReference>
<keyword evidence="1" id="KW-0863">Zinc-finger</keyword>
<dbReference type="AlphaFoldDB" id="A0A150FZ97"/>
<dbReference type="EMBL" id="LSYV01000112">
    <property type="protein sequence ID" value="KXZ42909.1"/>
    <property type="molecule type" value="Genomic_DNA"/>
</dbReference>
<gene>
    <name evidence="4" type="ORF">GPECTOR_112g279</name>
</gene>
<name>A0A150FZ97_GONPE</name>
<sequence>MVLERGRKPELPGSCLELLAALEDSWALEHAGRTLLLLAQRGELCMEDCCQRFVSAVSSLAGTCIRSDVFGRSTSGDAAAAAVASGLGRLLAGRCVRHATLALGVVGLCAADGGSDYGLPGELRVGLERAPLSSETWGAAVYGALMLLRAHTEVAALPPEAEEVRRGGCLAFALRAGPCALQRLTEVLRDGGGDEGVTSLLTMSAMESLLAAKRLLPSSPPASPERCMAGWSSWWQLAGGVCRGAVPWLRPSWLEHLGEQLAVGLHDACSDGHLWHCVAPLLAYGEPRRAAALVATLAKLLRLVAGQGLLKLAEGVHTASDRGYMIYTSNMLTGAAVANEPLARCLAVDSGAEARAAAGPAGAAAGPAAAYLLSFAAWQWLPPVAAAVRGVMASPLARAFPGGLVCLALEPLIAWTTLLLDCASRRCPAPRAAAAAPPPPPTPTPPAPREHGGALAAPSYARPEAGAEAGAGAAASATAASAAAASPGGGDGDGDGGDWAGWLLAEVGVVPLLGQALELGWEDEPNLSVFLIAALVKACGAVATLYRPRELSASSPPPGDSAATATPMPDPKPSPQLSPLSWRPERLRVAAALLREYGCIQIKRDLVVPPHPNDVWELWPTHTQQYYQWLAANDGRDGNRTHLVFFAGGVADGEYSGGVRAVAPVRIPHPPTPVAAVTSPAGCLSALRNAIEQLREEEASLAKLEESVENPTASAVEEPARKKAKFASLATFDCDFGASEGKGNKSLIGQRQNLESLYKTAVVKELRGQTYVRDEQERKALKEAIKAAATKGKQQGTGNASKASQLTSQPPVKPADYVPRDRCKRCGETGHWAAQCKAPKPGM</sequence>
<evidence type="ECO:0000313" key="4">
    <source>
        <dbReference type="EMBL" id="KXZ42909.1"/>
    </source>
</evidence>
<feature type="compositionally biased region" description="Pro residues" evidence="2">
    <location>
        <begin position="436"/>
        <end position="447"/>
    </location>
</feature>
<keyword evidence="5" id="KW-1185">Reference proteome</keyword>
<dbReference type="SUPFAM" id="SSF57756">
    <property type="entry name" value="Retrovirus zinc finger-like domains"/>
    <property type="match status" value="1"/>
</dbReference>
<dbReference type="GO" id="GO:0003676">
    <property type="term" value="F:nucleic acid binding"/>
    <property type="evidence" value="ECO:0007669"/>
    <property type="project" value="InterPro"/>
</dbReference>